<name>A0ABX2JDG4_9SPHN</name>
<proteinExistence type="predicted"/>
<evidence type="ECO:0000313" key="2">
    <source>
        <dbReference type="Proteomes" id="UP000621447"/>
    </source>
</evidence>
<sequence length="762" mass="80421">MPDTTARLDLSVWRNDDIYEFPLRVVGVDLSGEPGVALAMQVRLGPDTPGAPLVDLIKVTNGNAEGLRVAGVTVIDGAPVSDVRIRINKSTRQALPYAGEVGDSAPLSYALLIAGVTRLVGSFIVLAHTYGSDNAPASRPTGYGATSTTSGVSSGATLTISQDGGATLVIDGAAIVAAAAARAEAAAASVVAAQRVLTDSHLADLYRNLWPETIAFGPGECIMDSANLYGGGQGFYVPRSIEVRRGDTIYTADPVSNGESASVGGHVFFARAANELVTTALWYDARDNSYQYNQIGFLTQALAAGYSKIVPLAVFPPRTGLIHSPVAWRRSTDDVAANATTWGPDITAAPVRFAAMTEVAVTDQTLLSWGVTKALKAANGRIAFVGANFPASLGQSRLFSRIAVISGVDGTFTPPQFQFYGSNGYISEVGMALDRVISPRVRTYTVSVEAPAGTRQILVGTNQGGDDRPLQGIAGWQLSYTGAPRFIRFGDYAIVAPVSAVAKGVLKPTDTTTLTGDSRMSDYDFRAPNWSSVLGCTVLARGQSGHTVAQNASNADFAAYFAGSVVPRLVVHLPGGNDLGVAGSVGTFSGTSPNGLAGEPIVTETDVTQDYAVLNASNNLSFVQAISHYIRKFRLQFYDIRARAGLTGTETEDQKNAKIAAVVSPMLVLLTDIPQKRQDGRAGDPANLERKRQAVLECAREYQVQVVDTMGELYFDMTKEVSYPPSGNPNDNAGVFFLDGLHPNAFGDRRIADFVALKTGLA</sequence>
<organism evidence="1 2">
    <name type="scientific">Sphingomonas hominis</name>
    <dbReference type="NCBI Taxonomy" id="2741495"/>
    <lineage>
        <taxon>Bacteria</taxon>
        <taxon>Pseudomonadati</taxon>
        <taxon>Pseudomonadota</taxon>
        <taxon>Alphaproteobacteria</taxon>
        <taxon>Sphingomonadales</taxon>
        <taxon>Sphingomonadaceae</taxon>
        <taxon>Sphingomonas</taxon>
    </lineage>
</organism>
<gene>
    <name evidence="1" type="ORF">HRV97_03095</name>
</gene>
<dbReference type="EMBL" id="JABULH010000001">
    <property type="protein sequence ID" value="NTS64147.1"/>
    <property type="molecule type" value="Genomic_DNA"/>
</dbReference>
<evidence type="ECO:0008006" key="3">
    <source>
        <dbReference type="Google" id="ProtNLM"/>
    </source>
</evidence>
<reference evidence="1 2" key="1">
    <citation type="submission" date="2020-06" db="EMBL/GenBank/DDBJ databases">
        <title>Sphingomonas hominis sp. nov., a member of the Sphingomonas, isolated from the hair of a 22-year-old girl.</title>
        <authorList>
            <person name="Zhang D.-F."/>
            <person name="Cui X.-W."/>
        </authorList>
    </citation>
    <scope>NUCLEOTIDE SEQUENCE [LARGE SCALE GENOMIC DNA]</scope>
    <source>
        <strain evidence="1 2">HHU CXW</strain>
    </source>
</reference>
<dbReference type="SUPFAM" id="SSF52266">
    <property type="entry name" value="SGNH hydrolase"/>
    <property type="match status" value="1"/>
</dbReference>
<dbReference type="InterPro" id="IPR036514">
    <property type="entry name" value="SGNH_hydro_sf"/>
</dbReference>
<dbReference type="RefSeq" id="WP_174192197.1">
    <property type="nucleotide sequence ID" value="NZ_JABULH010000001.1"/>
</dbReference>
<evidence type="ECO:0000313" key="1">
    <source>
        <dbReference type="EMBL" id="NTS64147.1"/>
    </source>
</evidence>
<accession>A0ABX2JDG4</accession>
<protein>
    <recommendedName>
        <fullName evidence="3">SGNH hydrolase-type esterase domain-containing protein</fullName>
    </recommendedName>
</protein>
<comment type="caution">
    <text evidence="1">The sequence shown here is derived from an EMBL/GenBank/DDBJ whole genome shotgun (WGS) entry which is preliminary data.</text>
</comment>
<dbReference type="Gene3D" id="3.40.50.1110">
    <property type="entry name" value="SGNH hydrolase"/>
    <property type="match status" value="1"/>
</dbReference>
<keyword evidence="2" id="KW-1185">Reference proteome</keyword>
<dbReference type="Proteomes" id="UP000621447">
    <property type="component" value="Unassembled WGS sequence"/>
</dbReference>